<keyword evidence="5" id="KW-0175">Coiled coil</keyword>
<dbReference type="NCBIfam" id="TIGR03652">
    <property type="entry name" value="FeS_repair_RIC"/>
    <property type="match status" value="1"/>
</dbReference>
<keyword evidence="3" id="KW-0479">Metal-binding</keyword>
<dbReference type="PANTHER" id="PTHR36438">
    <property type="entry name" value="IRON-SULFUR CLUSTER REPAIR PROTEIN YTFE"/>
    <property type="match status" value="1"/>
</dbReference>
<feature type="domain" description="Hemerythrin-like" evidence="6">
    <location>
        <begin position="84"/>
        <end position="228"/>
    </location>
</feature>
<dbReference type="AlphaFoldDB" id="A0A4Q0VN48"/>
<name>A0A4Q0VN48_9BACI</name>
<keyword evidence="2" id="KW-0963">Cytoplasm</keyword>
<dbReference type="Gene3D" id="1.20.120.520">
    <property type="entry name" value="nmb1532 protein domain like"/>
    <property type="match status" value="1"/>
</dbReference>
<dbReference type="InterPro" id="IPR012312">
    <property type="entry name" value="Hemerythrin-like"/>
</dbReference>
<proteinExistence type="predicted"/>
<evidence type="ECO:0000256" key="2">
    <source>
        <dbReference type="ARBA" id="ARBA00022490"/>
    </source>
</evidence>
<sequence length="232" mass="26740">MNAMFTNTTKTGDVVTKFPGASKIFKQYKIDFCCGGDRPIGEVLREKNLNEVEILNTINELYEANNQTNEVNWEEAPLTDLVNHIVNKYHVYTSEVLAELNAFVTKVYRVHGDSHPHLRDVYQAFNSLKTEMDQHMIDEERDVFPHIVAFEETASEEELAKAKEEITKLEQEHEAAGDLLKTLRAVTNDYQLPPGACNTYRLTYLKLEELETMTHEHIHLENNILFSRLLKA</sequence>
<evidence type="ECO:0000256" key="4">
    <source>
        <dbReference type="ARBA" id="ARBA00023004"/>
    </source>
</evidence>
<dbReference type="GO" id="GO:0046872">
    <property type="term" value="F:metal ion binding"/>
    <property type="evidence" value="ECO:0007669"/>
    <property type="project" value="UniProtKB-KW"/>
</dbReference>
<evidence type="ECO:0000313" key="8">
    <source>
        <dbReference type="Proteomes" id="UP000290649"/>
    </source>
</evidence>
<evidence type="ECO:0000256" key="3">
    <source>
        <dbReference type="ARBA" id="ARBA00022723"/>
    </source>
</evidence>
<comment type="caution">
    <text evidence="7">The sequence shown here is derived from an EMBL/GenBank/DDBJ whole genome shotgun (WGS) entry which is preliminary data.</text>
</comment>
<dbReference type="RefSeq" id="WP_129080451.1">
    <property type="nucleotide sequence ID" value="NZ_QOUX01000047.1"/>
</dbReference>
<accession>A0A4Q0VN48</accession>
<protein>
    <submittedName>
        <fullName evidence="7">Iron-sulfur cluster repair di-iron protein</fullName>
    </submittedName>
</protein>
<dbReference type="Pfam" id="PF04405">
    <property type="entry name" value="ScdA_N"/>
    <property type="match status" value="1"/>
</dbReference>
<keyword evidence="8" id="KW-1185">Reference proteome</keyword>
<reference evidence="7 8" key="1">
    <citation type="journal article" date="2019" name="Int. J. Syst. Evol. Microbiol.">
        <title>Anaerobacillus alkaliphilus sp. nov., a novel alkaliphilic and moderately halophilic bacterium.</title>
        <authorList>
            <person name="Borsodi A.K."/>
            <person name="Aszalos J.M."/>
            <person name="Bihari P."/>
            <person name="Nagy I."/>
            <person name="Schumann P."/>
            <person name="Sproer C."/>
            <person name="Kovacs A.L."/>
            <person name="Boka K."/>
            <person name="Dobosy P."/>
            <person name="Ovari M."/>
            <person name="Szili-Kovacs T."/>
            <person name="Toth E."/>
        </authorList>
    </citation>
    <scope>NUCLEOTIDE SEQUENCE [LARGE SCALE GENOMIC DNA]</scope>
    <source>
        <strain evidence="7 8">B16-10</strain>
    </source>
</reference>
<organism evidence="7 8">
    <name type="scientific">Anaerobacillus alkaliphilus</name>
    <dbReference type="NCBI Taxonomy" id="1548597"/>
    <lineage>
        <taxon>Bacteria</taxon>
        <taxon>Bacillati</taxon>
        <taxon>Bacillota</taxon>
        <taxon>Bacilli</taxon>
        <taxon>Bacillales</taxon>
        <taxon>Bacillaceae</taxon>
        <taxon>Anaerobacillus</taxon>
    </lineage>
</organism>
<evidence type="ECO:0000256" key="5">
    <source>
        <dbReference type="SAM" id="Coils"/>
    </source>
</evidence>
<evidence type="ECO:0000259" key="6">
    <source>
        <dbReference type="Pfam" id="PF01814"/>
    </source>
</evidence>
<evidence type="ECO:0000256" key="1">
    <source>
        <dbReference type="ARBA" id="ARBA00004496"/>
    </source>
</evidence>
<dbReference type="Proteomes" id="UP000290649">
    <property type="component" value="Unassembled WGS sequence"/>
</dbReference>
<dbReference type="InterPro" id="IPR019903">
    <property type="entry name" value="RIC_family"/>
</dbReference>
<feature type="coiled-coil region" evidence="5">
    <location>
        <begin position="152"/>
        <end position="186"/>
    </location>
</feature>
<dbReference type="EMBL" id="QOUX01000047">
    <property type="protein sequence ID" value="RXI96474.1"/>
    <property type="molecule type" value="Genomic_DNA"/>
</dbReference>
<dbReference type="Pfam" id="PF01814">
    <property type="entry name" value="Hemerythrin"/>
    <property type="match status" value="1"/>
</dbReference>
<keyword evidence="4" id="KW-0408">Iron</keyword>
<comment type="subcellular location">
    <subcellularLocation>
        <location evidence="1">Cytoplasm</location>
    </subcellularLocation>
</comment>
<dbReference type="PANTHER" id="PTHR36438:SF1">
    <property type="entry name" value="IRON-SULFUR CLUSTER REPAIR PROTEIN YTFE"/>
    <property type="match status" value="1"/>
</dbReference>
<dbReference type="OrthoDB" id="9797132at2"/>
<gene>
    <name evidence="7" type="primary">ric</name>
    <name evidence="7" type="ORF">DS745_22450</name>
</gene>
<dbReference type="GO" id="GO:0005737">
    <property type="term" value="C:cytoplasm"/>
    <property type="evidence" value="ECO:0007669"/>
    <property type="project" value="UniProtKB-SubCell"/>
</dbReference>
<evidence type="ECO:0000313" key="7">
    <source>
        <dbReference type="EMBL" id="RXI96474.1"/>
    </source>
</evidence>